<evidence type="ECO:0000313" key="2">
    <source>
        <dbReference type="EMBL" id="MFD1719548.1"/>
    </source>
</evidence>
<gene>
    <name evidence="2" type="ORF">ACFSE6_17020</name>
</gene>
<reference evidence="3" key="1">
    <citation type="journal article" date="2019" name="Int. J. Syst. Evol. Microbiol.">
        <title>The Global Catalogue of Microorganisms (GCM) 10K type strain sequencing project: providing services to taxonomists for standard genome sequencing and annotation.</title>
        <authorList>
            <consortium name="The Broad Institute Genomics Platform"/>
            <consortium name="The Broad Institute Genome Sequencing Center for Infectious Disease"/>
            <person name="Wu L."/>
            <person name="Ma J."/>
        </authorList>
    </citation>
    <scope>NUCLEOTIDE SEQUENCE [LARGE SCALE GENOMIC DNA]</scope>
    <source>
        <strain evidence="3">JCM 17130</strain>
    </source>
</reference>
<dbReference type="EMBL" id="JBHUEE010000011">
    <property type="protein sequence ID" value="MFD1719548.1"/>
    <property type="molecule type" value="Genomic_DNA"/>
</dbReference>
<protein>
    <submittedName>
        <fullName evidence="2">Uncharacterized protein</fullName>
    </submittedName>
</protein>
<keyword evidence="1" id="KW-0472">Membrane</keyword>
<accession>A0ABW4L9P1</accession>
<organism evidence="2 3">
    <name type="scientific">Georgenia deserti</name>
    <dbReference type="NCBI Taxonomy" id="2093781"/>
    <lineage>
        <taxon>Bacteria</taxon>
        <taxon>Bacillati</taxon>
        <taxon>Actinomycetota</taxon>
        <taxon>Actinomycetes</taxon>
        <taxon>Micrococcales</taxon>
        <taxon>Bogoriellaceae</taxon>
        <taxon>Georgenia</taxon>
    </lineage>
</organism>
<evidence type="ECO:0000256" key="1">
    <source>
        <dbReference type="SAM" id="Phobius"/>
    </source>
</evidence>
<proteinExistence type="predicted"/>
<comment type="caution">
    <text evidence="2">The sequence shown here is derived from an EMBL/GenBank/DDBJ whole genome shotgun (WGS) entry which is preliminary data.</text>
</comment>
<name>A0ABW4L9P1_9MICO</name>
<keyword evidence="1" id="KW-0812">Transmembrane</keyword>
<sequence>MALFVVGGFLVAVGPDLYTALAGAVNASAEPGMRVLSVVLTIVRTGLIPLGAALFGAAVVIQALSGEHPPRE</sequence>
<dbReference type="RefSeq" id="WP_388010068.1">
    <property type="nucleotide sequence ID" value="NZ_JBHUEE010000011.1"/>
</dbReference>
<keyword evidence="1" id="KW-1133">Transmembrane helix</keyword>
<evidence type="ECO:0000313" key="3">
    <source>
        <dbReference type="Proteomes" id="UP001597277"/>
    </source>
</evidence>
<keyword evidence="3" id="KW-1185">Reference proteome</keyword>
<feature type="transmembrane region" description="Helical" evidence="1">
    <location>
        <begin position="46"/>
        <end position="64"/>
    </location>
</feature>
<dbReference type="Proteomes" id="UP001597277">
    <property type="component" value="Unassembled WGS sequence"/>
</dbReference>